<dbReference type="InterPro" id="IPR012337">
    <property type="entry name" value="RNaseH-like_sf"/>
</dbReference>
<comment type="caution">
    <text evidence="1">The sequence shown here is derived from an EMBL/GenBank/DDBJ whole genome shotgun (WGS) entry which is preliminary data.</text>
</comment>
<protein>
    <submittedName>
        <fullName evidence="1">Uncharacterized protein</fullName>
    </submittedName>
</protein>
<reference evidence="1 2" key="1">
    <citation type="submission" date="2024-10" db="EMBL/GenBank/DDBJ databases">
        <title>Updated reference genomes for cyclostephanoid diatoms.</title>
        <authorList>
            <person name="Roberts W.R."/>
            <person name="Alverson A.J."/>
        </authorList>
    </citation>
    <scope>NUCLEOTIDE SEQUENCE [LARGE SCALE GENOMIC DNA]</scope>
    <source>
        <strain evidence="1 2">AJA232-27</strain>
    </source>
</reference>
<dbReference type="Proteomes" id="UP001530293">
    <property type="component" value="Unassembled WGS sequence"/>
</dbReference>
<dbReference type="Gene3D" id="3.30.420.10">
    <property type="entry name" value="Ribonuclease H-like superfamily/Ribonuclease H"/>
    <property type="match status" value="1"/>
</dbReference>
<gene>
    <name evidence="1" type="ORF">ACHAWU_008385</name>
</gene>
<sequence length="144" mass="17013">MDNDCRLVNLTNKDMDTIIKELRQFWPKEALARGRHYQFNDGVERVIRTVQEKLAAWMSEQQSSHWSIGCYDVQWRMNTKSCDSTKQTPYFRTFGRHPRVNTSPLRVYPKVLDDLHVEAELTDDIENECTRRETKSASSLLCER</sequence>
<keyword evidence="2" id="KW-1185">Reference proteome</keyword>
<evidence type="ECO:0000313" key="1">
    <source>
        <dbReference type="EMBL" id="KAL3757224.1"/>
    </source>
</evidence>
<name>A0ABD3LZN5_9STRA</name>
<dbReference type="SUPFAM" id="SSF53098">
    <property type="entry name" value="Ribonuclease H-like"/>
    <property type="match status" value="1"/>
</dbReference>
<dbReference type="AlphaFoldDB" id="A0ABD3LZN5"/>
<dbReference type="EMBL" id="JALLBG020000268">
    <property type="protein sequence ID" value="KAL3757224.1"/>
    <property type="molecule type" value="Genomic_DNA"/>
</dbReference>
<evidence type="ECO:0000313" key="2">
    <source>
        <dbReference type="Proteomes" id="UP001530293"/>
    </source>
</evidence>
<accession>A0ABD3LZN5</accession>
<dbReference type="InterPro" id="IPR036397">
    <property type="entry name" value="RNaseH_sf"/>
</dbReference>
<proteinExistence type="predicted"/>
<organism evidence="1 2">
    <name type="scientific">Discostella pseudostelligera</name>
    <dbReference type="NCBI Taxonomy" id="259834"/>
    <lineage>
        <taxon>Eukaryota</taxon>
        <taxon>Sar</taxon>
        <taxon>Stramenopiles</taxon>
        <taxon>Ochrophyta</taxon>
        <taxon>Bacillariophyta</taxon>
        <taxon>Coscinodiscophyceae</taxon>
        <taxon>Thalassiosirophycidae</taxon>
        <taxon>Stephanodiscales</taxon>
        <taxon>Stephanodiscaceae</taxon>
        <taxon>Discostella</taxon>
    </lineage>
</organism>